<gene>
    <name evidence="1" type="ORF">CEXT_619571</name>
</gene>
<proteinExistence type="predicted"/>
<keyword evidence="2" id="KW-1185">Reference proteome</keyword>
<organism evidence="1 2">
    <name type="scientific">Caerostris extrusa</name>
    <name type="common">Bark spider</name>
    <name type="synonym">Caerostris bankana</name>
    <dbReference type="NCBI Taxonomy" id="172846"/>
    <lineage>
        <taxon>Eukaryota</taxon>
        <taxon>Metazoa</taxon>
        <taxon>Ecdysozoa</taxon>
        <taxon>Arthropoda</taxon>
        <taxon>Chelicerata</taxon>
        <taxon>Arachnida</taxon>
        <taxon>Araneae</taxon>
        <taxon>Araneomorphae</taxon>
        <taxon>Entelegynae</taxon>
        <taxon>Araneoidea</taxon>
        <taxon>Araneidae</taxon>
        <taxon>Caerostris</taxon>
    </lineage>
</organism>
<dbReference type="EMBL" id="BPLR01000146">
    <property type="protein sequence ID" value="GIY92495.1"/>
    <property type="molecule type" value="Genomic_DNA"/>
</dbReference>
<sequence>MGERLTTCGRRSARDCPALRAGSADAVEIPQGSDVCSAPSVLLRLAFEKEFFSFAVEDDRVFAATRLQQVGGTLRCVDDF</sequence>
<evidence type="ECO:0000313" key="2">
    <source>
        <dbReference type="Proteomes" id="UP001054945"/>
    </source>
</evidence>
<dbReference type="Proteomes" id="UP001054945">
    <property type="component" value="Unassembled WGS sequence"/>
</dbReference>
<reference evidence="1 2" key="1">
    <citation type="submission" date="2021-06" db="EMBL/GenBank/DDBJ databases">
        <title>Caerostris extrusa draft genome.</title>
        <authorList>
            <person name="Kono N."/>
            <person name="Arakawa K."/>
        </authorList>
    </citation>
    <scope>NUCLEOTIDE SEQUENCE [LARGE SCALE GENOMIC DNA]</scope>
</reference>
<name>A0AAV4XE35_CAEEX</name>
<comment type="caution">
    <text evidence="1">The sequence shown here is derived from an EMBL/GenBank/DDBJ whole genome shotgun (WGS) entry which is preliminary data.</text>
</comment>
<evidence type="ECO:0000313" key="1">
    <source>
        <dbReference type="EMBL" id="GIY92495.1"/>
    </source>
</evidence>
<accession>A0AAV4XE35</accession>
<dbReference type="AlphaFoldDB" id="A0AAV4XE35"/>
<protein>
    <submittedName>
        <fullName evidence="1">Uncharacterized protein</fullName>
    </submittedName>
</protein>